<organism evidence="1 2">
    <name type="scientific">Crotalaria pallida</name>
    <name type="common">Smooth rattlebox</name>
    <name type="synonym">Crotalaria striata</name>
    <dbReference type="NCBI Taxonomy" id="3830"/>
    <lineage>
        <taxon>Eukaryota</taxon>
        <taxon>Viridiplantae</taxon>
        <taxon>Streptophyta</taxon>
        <taxon>Embryophyta</taxon>
        <taxon>Tracheophyta</taxon>
        <taxon>Spermatophyta</taxon>
        <taxon>Magnoliopsida</taxon>
        <taxon>eudicotyledons</taxon>
        <taxon>Gunneridae</taxon>
        <taxon>Pentapetalae</taxon>
        <taxon>rosids</taxon>
        <taxon>fabids</taxon>
        <taxon>Fabales</taxon>
        <taxon>Fabaceae</taxon>
        <taxon>Papilionoideae</taxon>
        <taxon>50 kb inversion clade</taxon>
        <taxon>genistoids sensu lato</taxon>
        <taxon>core genistoids</taxon>
        <taxon>Crotalarieae</taxon>
        <taxon>Crotalaria</taxon>
    </lineage>
</organism>
<dbReference type="EMBL" id="JAYWIO010000008">
    <property type="protein sequence ID" value="KAK7244301.1"/>
    <property type="molecule type" value="Genomic_DNA"/>
</dbReference>
<accession>A0AAN9E2C3</accession>
<comment type="caution">
    <text evidence="1">The sequence shown here is derived from an EMBL/GenBank/DDBJ whole genome shotgun (WGS) entry which is preliminary data.</text>
</comment>
<proteinExistence type="predicted"/>
<evidence type="ECO:0000313" key="2">
    <source>
        <dbReference type="Proteomes" id="UP001372338"/>
    </source>
</evidence>
<name>A0AAN9E2C3_CROPI</name>
<evidence type="ECO:0000313" key="1">
    <source>
        <dbReference type="EMBL" id="KAK7244301.1"/>
    </source>
</evidence>
<keyword evidence="2" id="KW-1185">Reference proteome</keyword>
<dbReference type="Proteomes" id="UP001372338">
    <property type="component" value="Unassembled WGS sequence"/>
</dbReference>
<sequence length="90" mass="10701">MDLHRIQFILFESERVAQLARFDFWLAQKDMQIYEGGPVAENKQNYLAETILLQQNLIGLTYEQTILKQHNLLHKYMKRIAQDSTKFDSL</sequence>
<gene>
    <name evidence="1" type="ORF">RIF29_39121</name>
</gene>
<reference evidence="1 2" key="1">
    <citation type="submission" date="2024-01" db="EMBL/GenBank/DDBJ databases">
        <title>The genomes of 5 underutilized Papilionoideae crops provide insights into root nodulation and disease resistanc.</title>
        <authorList>
            <person name="Yuan L."/>
        </authorList>
    </citation>
    <scope>NUCLEOTIDE SEQUENCE [LARGE SCALE GENOMIC DNA]</scope>
    <source>
        <strain evidence="1">ZHUSHIDOU_FW_LH</strain>
        <tissue evidence="1">Leaf</tissue>
    </source>
</reference>
<protein>
    <submittedName>
        <fullName evidence="1">Uncharacterized protein</fullName>
    </submittedName>
</protein>
<dbReference type="AlphaFoldDB" id="A0AAN9E2C3"/>